<comment type="caution">
    <text evidence="4">The sequence shown here is derived from an EMBL/GenBank/DDBJ whole genome shotgun (WGS) entry which is preliminary data.</text>
</comment>
<evidence type="ECO:0000313" key="5">
    <source>
        <dbReference type="Proteomes" id="UP000249239"/>
    </source>
</evidence>
<dbReference type="Pfam" id="PF14349">
    <property type="entry name" value="SprA_N"/>
    <property type="match status" value="2"/>
</dbReference>
<keyword evidence="5" id="KW-1185">Reference proteome</keyword>
<feature type="chain" id="PRO_5015952161" evidence="2">
    <location>
        <begin position="24"/>
        <end position="2471"/>
    </location>
</feature>
<dbReference type="InterPro" id="IPR025684">
    <property type="entry name" value="SprA_N_dom"/>
</dbReference>
<dbReference type="NCBIfam" id="TIGR04189">
    <property type="entry name" value="surface_SprA"/>
    <property type="match status" value="1"/>
</dbReference>
<evidence type="ECO:0000256" key="2">
    <source>
        <dbReference type="SAM" id="SignalP"/>
    </source>
</evidence>
<proteinExistence type="predicted"/>
<keyword evidence="2" id="KW-0732">Signal</keyword>
<dbReference type="Proteomes" id="UP000249239">
    <property type="component" value="Unassembled WGS sequence"/>
</dbReference>
<dbReference type="InterPro" id="IPR026377">
    <property type="entry name" value="Cell_surface_SprA"/>
</dbReference>
<gene>
    <name evidence="4" type="ORF">LX69_00075</name>
</gene>
<dbReference type="RefSeq" id="WP_245934897.1">
    <property type="nucleotide sequence ID" value="NZ_QKZK01000001.1"/>
</dbReference>
<dbReference type="EMBL" id="QKZK01000001">
    <property type="protein sequence ID" value="PZX20654.1"/>
    <property type="molecule type" value="Genomic_DNA"/>
</dbReference>
<organism evidence="4 5">
    <name type="scientific">Breznakibacter xylanolyticus</name>
    <dbReference type="NCBI Taxonomy" id="990"/>
    <lineage>
        <taxon>Bacteria</taxon>
        <taxon>Pseudomonadati</taxon>
        <taxon>Bacteroidota</taxon>
        <taxon>Bacteroidia</taxon>
        <taxon>Marinilabiliales</taxon>
        <taxon>Marinilabiliaceae</taxon>
        <taxon>Breznakibacter</taxon>
    </lineage>
</organism>
<evidence type="ECO:0000259" key="3">
    <source>
        <dbReference type="Pfam" id="PF14349"/>
    </source>
</evidence>
<protein>
    <submittedName>
        <fullName evidence="4">Cell surface protein SprA</fullName>
    </submittedName>
</protein>
<feature type="domain" description="Gliding motility protein SprA N-terminal" evidence="3">
    <location>
        <begin position="1103"/>
        <end position="1624"/>
    </location>
</feature>
<feature type="signal peptide" evidence="2">
    <location>
        <begin position="1"/>
        <end position="23"/>
    </location>
</feature>
<evidence type="ECO:0000256" key="1">
    <source>
        <dbReference type="SAM" id="MobiDB-lite"/>
    </source>
</evidence>
<sequence>MKRYTRYRITGLLMAGLALWAMAAAPVNADFDYSDASFIAPPLQDTVPVGDEPVELRYPLRDVSGNPYLESEEGGVIDPGLPSNMVYRSEYDPVTNQVTLYRQVGNMDVRLPYTMTLEEYQNADMRNSIVAYWHQRQQMESGRYEGMSGFHPSFKFGGEAFNALFGSNVIDVKLQGMAELKVGLSTTRIDNPTLQERLRKTTTFNFEENIQMNITGNIGDKLKLGINYNTEALFDFENEVKLEYTGKEDEIIQKIEAGNVSLPLPGTLITGSQSLFGVKTEMKFGRLTVTSILSQQKGESQVINIQGGGTKQEFDVSIDKYDNRRHFFLGHAFRDRYDEALANLPVINSPYVINKIEVWVTNKSGNFENSRNIIGFIDLGEDGANLSNNYWADEAGVIPDNNANNLYQQMTTTYAGIRDMSGVSTTLQPLTAYDFVSGRDYDKLENARKLNSSEYTLNSQLGYISLNTALQADEVLAVAYQYTYRGEVHTVGEFSTQGIDAPQTLILKMIKGTSFSPKIATWDLMMKNIYSIGAYQVNKEDFKMQVVYTNDSTGSDINYFPEGNDNLKGKMLLRVLNLDNLNNNLDPTPDGVFDYIDGVTIYQQNGRLIFPMAEPFGAYLEKKLDDTGNSTLKGKYVFNALYDSTQTVSTQTASKNKFRLKGSYKSSSSSEISLNAMNIPQGSVVVTAGGIKLTENIDYTVDYNLGKIKIINSGLMESGSNIQVSLESQSLYNTQTKTLIGSHFNYQFNENFNLGATVMHLSERPMTQKVNIGDEPISNTIWGMNSSYTTQSQAITNWLDKLPLLSLKKESNITVEGEFAQLLPGHSSVLQDGGTAYIDDFEGSKVSYDMKNITAWKLSSVPQGQTALFPNADLSNDLRYGFDRAKLAWYVIDPLFLRNYSETPSHIKSDVDQLSNHFVREVYEGELFPDKETAYGEPTNISMLNLAYYPRERGPYNFDTSLDVNGFLQNPQSRFGGIMRKLETNDFEAANIEYIEFWMMDPFVYDDSPTRGADLYFNLGNVSEDILRDSRKSFEQGLPGVGEAALVDTTAWGLLPTKQSLVNAFSNDANSRKMQDVGLDGLPSDQEQSFFNSTVHPYIDIINQMNASGNLSVEAAAAILTDPAGDDYHYYRGSDFDANKTSILDRYKNYNNPEGNSVATEYSPETYATAAITVPDMEDINSDYTLSETESYYQYKFEVRPEKMQVGQNYITNMVERTKELKNGKTETVKWYQVRIPLSEPDQVVGDISDFTSVRFMRMFLHNCTDTLIMRFATLDLVRGDWRTFSDDLTDVTDNAVKNNNTEFVVSTVNIEENSDRVPVNYVLPPGIDRVIDPSNPQLLQLNEQSLSMKVMNMGAKDARAVYKTVNMDFRQYKRLKMAIHAEHISGFPLENDEMTAFVRIGTDYTDNYYEYEIPLKLTPHGLYSSNSSTDREAVWPDENQLNVSLDKFSQVKLRRNDEKRQSGSTLSLSDVYTWNDPDVTTNYIRIKGNPNLSNVKTIMIGVRTRGNSTRSVEVWANELRLTDFDEEGGWAANARMKIDLSDFGSVSMAGKVSTVGFGSIDQSVNERSQEDFHQYDIAANIEGGKLLGPESRLSVPVYVGLSKAVATPKYYPLDPDITLDVALENAGSEAERDSIKDISQTVTDHKSINFTNVRLVQKAGEKPSLISPSNLSATYSYNEANMRDINTQYEVERNHKGILAYNYVNRPKVYEPFKNVSLLKGKALTLVRDFNFSLMPTQIGYRWEVTRDYTETQSRDITDPNYVIPVTVSKDFNWNRYFDLSYNLTRSLKVDFKSATNARIDEPDGAVNKKLYLDEYELWKDSVMKNIMDMGRITNYTHNTNVTYTVPINKLPLLDWTSANVRYASMYAWGAGTMVQTDGNIRYPLGNTIRNSNNLQGSGQLNMTNLYNKLPYFKKLNQQYGSTRRSGGNQQNRPTTQRFNKDGVTLKAGEPYTLNHGLKTANVTMRVFDKNGRPIQGETKVDGNNKVVFVPKADQEGARFMVTGTIEPSKPTVLTYVRDYTSLLITGIKNISVQYSETNGTILPGYLPGAKFMGTSNNFAEPGVPFILGMQNRDFAAEAARNNWLTLDEAFNSPYQMNHSNDFNIRVLFEPIKGLKVDVTADRRYSQNLSEYYLEGATVGAGTVYNGAFNMSYNIIATSFDKVDRNGTYSSPAYERFLSNRQTVLKRLVAQRQGMIDGVTNGDYVGDGYSETSQEVMIPAFLAAYAGKDADNIFLDAMPGLNRIQPNWRITYDGLSRIPLFKKVMKSFDVSHAYRSSYAVGSYQSNMEYSEGGDGVSWIRDVQNNFIPEFEISAVTLNEQFSPLIQFNITWLNSLTTRAEIKKTRMLSLSMTNNQLTENYSNEWVLGLGYRIDKLALVIGGASFKSDLNLRADVSVRDNVSIIRKISEKVDQMTAGSKIVAVKFTADYALSDRFNMQLFYDTNMNDPYISTSYPTQTSNYGLSFRFTLTQ</sequence>
<name>A0A2W7NVK6_9BACT</name>
<feature type="region of interest" description="Disordered" evidence="1">
    <location>
        <begin position="1921"/>
        <end position="1941"/>
    </location>
</feature>
<reference evidence="4 5" key="1">
    <citation type="submission" date="2018-06" db="EMBL/GenBank/DDBJ databases">
        <title>Genomic Encyclopedia of Archaeal and Bacterial Type Strains, Phase II (KMG-II): from individual species to whole genera.</title>
        <authorList>
            <person name="Goeker M."/>
        </authorList>
    </citation>
    <scope>NUCLEOTIDE SEQUENCE [LARGE SCALE GENOMIC DNA]</scope>
    <source>
        <strain evidence="4 5">DSM 6779</strain>
    </source>
</reference>
<feature type="domain" description="Gliding motility protein SprA N-terminal" evidence="3">
    <location>
        <begin position="100"/>
        <end position="463"/>
    </location>
</feature>
<evidence type="ECO:0000313" key="4">
    <source>
        <dbReference type="EMBL" id="PZX20654.1"/>
    </source>
</evidence>
<accession>A0A2W7NVK6</accession>
<feature type="compositionally biased region" description="Polar residues" evidence="1">
    <location>
        <begin position="1921"/>
        <end position="1939"/>
    </location>
</feature>